<feature type="region of interest" description="Disordered" evidence="1">
    <location>
        <begin position="379"/>
        <end position="439"/>
    </location>
</feature>
<evidence type="ECO:0000256" key="1">
    <source>
        <dbReference type="SAM" id="MobiDB-lite"/>
    </source>
</evidence>
<dbReference type="AlphaFoldDB" id="A0A2A2LX88"/>
<evidence type="ECO:0000313" key="3">
    <source>
        <dbReference type="Proteomes" id="UP000218231"/>
    </source>
</evidence>
<feature type="compositionally biased region" description="Low complexity" evidence="1">
    <location>
        <begin position="216"/>
        <end position="225"/>
    </location>
</feature>
<name>A0A2A2LX88_9BILA</name>
<feature type="region of interest" description="Disordered" evidence="1">
    <location>
        <begin position="1"/>
        <end position="77"/>
    </location>
</feature>
<evidence type="ECO:0000313" key="2">
    <source>
        <dbReference type="EMBL" id="PAV90783.1"/>
    </source>
</evidence>
<feature type="region of interest" description="Disordered" evidence="1">
    <location>
        <begin position="202"/>
        <end position="296"/>
    </location>
</feature>
<feature type="compositionally biased region" description="Basic residues" evidence="1">
    <location>
        <begin position="246"/>
        <end position="257"/>
    </location>
</feature>
<keyword evidence="3" id="KW-1185">Reference proteome</keyword>
<proteinExistence type="predicted"/>
<organism evidence="2 3">
    <name type="scientific">Diploscapter pachys</name>
    <dbReference type="NCBI Taxonomy" id="2018661"/>
    <lineage>
        <taxon>Eukaryota</taxon>
        <taxon>Metazoa</taxon>
        <taxon>Ecdysozoa</taxon>
        <taxon>Nematoda</taxon>
        <taxon>Chromadorea</taxon>
        <taxon>Rhabditida</taxon>
        <taxon>Rhabditina</taxon>
        <taxon>Rhabditomorpha</taxon>
        <taxon>Rhabditoidea</taxon>
        <taxon>Rhabditidae</taxon>
        <taxon>Diploscapter</taxon>
    </lineage>
</organism>
<comment type="caution">
    <text evidence="2">The sequence shown here is derived from an EMBL/GenBank/DDBJ whole genome shotgun (WGS) entry which is preliminary data.</text>
</comment>
<feature type="compositionally biased region" description="Basic and acidic residues" evidence="1">
    <location>
        <begin position="413"/>
        <end position="424"/>
    </location>
</feature>
<protein>
    <recommendedName>
        <fullName evidence="4">GIY-YIG domain-containing protein</fullName>
    </recommendedName>
</protein>
<reference evidence="2 3" key="1">
    <citation type="journal article" date="2017" name="Curr. Biol.">
        <title>Genome architecture and evolution of a unichromosomal asexual nematode.</title>
        <authorList>
            <person name="Fradin H."/>
            <person name="Zegar C."/>
            <person name="Gutwein M."/>
            <person name="Lucas J."/>
            <person name="Kovtun M."/>
            <person name="Corcoran D."/>
            <person name="Baugh L.R."/>
            <person name="Kiontke K."/>
            <person name="Gunsalus K."/>
            <person name="Fitch D.H."/>
            <person name="Piano F."/>
        </authorList>
    </citation>
    <scope>NUCLEOTIDE SEQUENCE [LARGE SCALE GENOMIC DNA]</scope>
    <source>
        <strain evidence="2">PF1309</strain>
    </source>
</reference>
<feature type="compositionally biased region" description="Acidic residues" evidence="1">
    <location>
        <begin position="287"/>
        <end position="296"/>
    </location>
</feature>
<dbReference type="EMBL" id="LIAE01006351">
    <property type="protein sequence ID" value="PAV90783.1"/>
    <property type="molecule type" value="Genomic_DNA"/>
</dbReference>
<accession>A0A2A2LX88</accession>
<dbReference type="Proteomes" id="UP000218231">
    <property type="component" value="Unassembled WGS sequence"/>
</dbReference>
<feature type="compositionally biased region" description="Basic and acidic residues" evidence="1">
    <location>
        <begin position="379"/>
        <end position="392"/>
    </location>
</feature>
<gene>
    <name evidence="2" type="ORF">WR25_06235</name>
</gene>
<feature type="compositionally biased region" description="Basic and acidic residues" evidence="1">
    <location>
        <begin position="12"/>
        <end position="77"/>
    </location>
</feature>
<sequence>MQMQRMTRSKQRQFDMEQEEQLKRRTVAEAEEARQKADEDVRQKAVEEKEARKKAIEAEKAKQKAEEEAKLKAAEEEEARLKRIEAIEARRRAVEAEDVKLKAAEAKEARLKAVEAMKAKQKTEEEARLREVEAEEANQKWAEAVEASRAAKAEARMAAVEAEEMKLDEDLMSELPISRTLITPYLEDLELEDDEELLEVEILPLPDETGVQEPISRSVSRCSTRSTKRKQDQVLPEDGTTNVAQGRRKAPKSKRAKNSSDVVDEEEGKESTAGKGRSQTPTLEDPSTWEDASDEQLSELSWKWINENEDKLKEEGYNFYKEMPDDPKPKDIYELNPNEFVCYVKYGENPHWDKNKMPVACIPPMSKNEGVRKRRIVRRREQYQKNKEEINRKQRQHREKNREARNAARRNKYATDAEHRERVIKSSRQQSQAKTRDRKLVNRRSKVYKLYAMVDMDKWRETENFRESVCYYGRTKQTVQGRLWGHKTDEIGGKKPDWIDKVMSGEKEARIIYVDKLTEPEIERAEYSVICQAWEDYGKGTTLLNINKPIIQPLTPDQIKDIADEYIERLEEVFDEGKGGRNLKTF</sequence>
<evidence type="ECO:0008006" key="4">
    <source>
        <dbReference type="Google" id="ProtNLM"/>
    </source>
</evidence>